<feature type="non-terminal residue" evidence="1">
    <location>
        <position position="1"/>
    </location>
</feature>
<dbReference type="AlphaFoldDB" id="X1VI24"/>
<comment type="caution">
    <text evidence="1">The sequence shown here is derived from an EMBL/GenBank/DDBJ whole genome shotgun (WGS) entry which is preliminary data.</text>
</comment>
<reference evidence="1" key="1">
    <citation type="journal article" date="2014" name="Front. Microbiol.">
        <title>High frequency of phylogenetically diverse reductive dehalogenase-homologous genes in deep subseafloor sedimentary metagenomes.</title>
        <authorList>
            <person name="Kawai M."/>
            <person name="Futagami T."/>
            <person name="Toyoda A."/>
            <person name="Takaki Y."/>
            <person name="Nishi S."/>
            <person name="Hori S."/>
            <person name="Arai W."/>
            <person name="Tsubouchi T."/>
            <person name="Morono Y."/>
            <person name="Uchiyama I."/>
            <person name="Ito T."/>
            <person name="Fujiyama A."/>
            <person name="Inagaki F."/>
            <person name="Takami H."/>
        </authorList>
    </citation>
    <scope>NUCLEOTIDE SEQUENCE</scope>
    <source>
        <strain evidence="1">Expedition CK06-06</strain>
    </source>
</reference>
<protein>
    <submittedName>
        <fullName evidence="1">Uncharacterized protein</fullName>
    </submittedName>
</protein>
<evidence type="ECO:0000313" key="1">
    <source>
        <dbReference type="EMBL" id="GAJ18222.1"/>
    </source>
</evidence>
<proteinExistence type="predicted"/>
<accession>X1VI24</accession>
<name>X1VI24_9ZZZZ</name>
<sequence>NNAEVMRKMFDYFLDMEEVDKELAREKEARMFRL</sequence>
<organism evidence="1">
    <name type="scientific">marine sediment metagenome</name>
    <dbReference type="NCBI Taxonomy" id="412755"/>
    <lineage>
        <taxon>unclassified sequences</taxon>
        <taxon>metagenomes</taxon>
        <taxon>ecological metagenomes</taxon>
    </lineage>
</organism>
<gene>
    <name evidence="1" type="ORF">S12H4_62372</name>
</gene>
<dbReference type="EMBL" id="BARW01041809">
    <property type="protein sequence ID" value="GAJ18222.1"/>
    <property type="molecule type" value="Genomic_DNA"/>
</dbReference>